<evidence type="ECO:0000256" key="3">
    <source>
        <dbReference type="ARBA" id="ARBA00022692"/>
    </source>
</evidence>
<dbReference type="InterPro" id="IPR011701">
    <property type="entry name" value="MFS"/>
</dbReference>
<reference evidence="7 8" key="1">
    <citation type="submission" date="2018-08" db="EMBL/GenBank/DDBJ databases">
        <title>Sequencing the genomes of 1000 actinobacteria strains.</title>
        <authorList>
            <person name="Klenk H.-P."/>
        </authorList>
    </citation>
    <scope>NUCLEOTIDE SEQUENCE [LARGE SCALE GENOMIC DNA]</scope>
    <source>
        <strain evidence="7 8">DSM 43927</strain>
    </source>
</reference>
<feature type="transmembrane region" description="Helical" evidence="6">
    <location>
        <begin position="129"/>
        <end position="152"/>
    </location>
</feature>
<comment type="subcellular location">
    <subcellularLocation>
        <location evidence="1">Cell membrane</location>
        <topology evidence="1">Multi-pass membrane protein</topology>
    </subcellularLocation>
</comment>
<feature type="transmembrane region" description="Helical" evidence="6">
    <location>
        <begin position="198"/>
        <end position="219"/>
    </location>
</feature>
<keyword evidence="2" id="KW-1003">Cell membrane</keyword>
<dbReference type="Pfam" id="PF07690">
    <property type="entry name" value="MFS_1"/>
    <property type="match status" value="1"/>
</dbReference>
<dbReference type="Proteomes" id="UP000256661">
    <property type="component" value="Unassembled WGS sequence"/>
</dbReference>
<dbReference type="GO" id="GO:0005886">
    <property type="term" value="C:plasma membrane"/>
    <property type="evidence" value="ECO:0007669"/>
    <property type="project" value="UniProtKB-SubCell"/>
</dbReference>
<evidence type="ECO:0000313" key="7">
    <source>
        <dbReference type="EMBL" id="REE96237.1"/>
    </source>
</evidence>
<name>A0A3D9SKK8_9ACTN</name>
<feature type="transmembrane region" description="Helical" evidence="6">
    <location>
        <begin position="63"/>
        <end position="89"/>
    </location>
</feature>
<proteinExistence type="predicted"/>
<evidence type="ECO:0000256" key="2">
    <source>
        <dbReference type="ARBA" id="ARBA00022475"/>
    </source>
</evidence>
<dbReference type="PANTHER" id="PTHR23513">
    <property type="entry name" value="INTEGRAL MEMBRANE EFFLUX PROTEIN-RELATED"/>
    <property type="match status" value="1"/>
</dbReference>
<feature type="transmembrane region" description="Helical" evidence="6">
    <location>
        <begin position="95"/>
        <end position="117"/>
    </location>
</feature>
<dbReference type="Gene3D" id="1.20.1250.20">
    <property type="entry name" value="MFS general substrate transporter like domains"/>
    <property type="match status" value="1"/>
</dbReference>
<feature type="transmembrane region" description="Helical" evidence="6">
    <location>
        <begin position="290"/>
        <end position="311"/>
    </location>
</feature>
<keyword evidence="4 6" id="KW-1133">Transmembrane helix</keyword>
<evidence type="ECO:0000256" key="1">
    <source>
        <dbReference type="ARBA" id="ARBA00004651"/>
    </source>
</evidence>
<feature type="transmembrane region" description="Helical" evidence="6">
    <location>
        <begin position="29"/>
        <end position="51"/>
    </location>
</feature>
<keyword evidence="5 6" id="KW-0472">Membrane</keyword>
<protein>
    <submittedName>
        <fullName evidence="7">Putative MFS family arabinose efflux permease</fullName>
    </submittedName>
</protein>
<evidence type="ECO:0000256" key="6">
    <source>
        <dbReference type="SAM" id="Phobius"/>
    </source>
</evidence>
<dbReference type="CDD" id="cd06173">
    <property type="entry name" value="MFS_MefA_like"/>
    <property type="match status" value="1"/>
</dbReference>
<accession>A0A3D9SKK8</accession>
<gene>
    <name evidence="7" type="ORF">DFJ69_1666</name>
</gene>
<dbReference type="PRINTS" id="PR01988">
    <property type="entry name" value="EXPORTERBACE"/>
</dbReference>
<feature type="transmembrane region" description="Helical" evidence="6">
    <location>
        <begin position="158"/>
        <end position="177"/>
    </location>
</feature>
<dbReference type="InterPro" id="IPR036259">
    <property type="entry name" value="MFS_trans_sf"/>
</dbReference>
<dbReference type="GO" id="GO:0022857">
    <property type="term" value="F:transmembrane transporter activity"/>
    <property type="evidence" value="ECO:0007669"/>
    <property type="project" value="InterPro"/>
</dbReference>
<dbReference type="InterPro" id="IPR022324">
    <property type="entry name" value="Bacilysin_exporter_BacE_put"/>
</dbReference>
<organism evidence="7 8">
    <name type="scientific">Thermomonospora umbrina</name>
    <dbReference type="NCBI Taxonomy" id="111806"/>
    <lineage>
        <taxon>Bacteria</taxon>
        <taxon>Bacillati</taxon>
        <taxon>Actinomycetota</taxon>
        <taxon>Actinomycetes</taxon>
        <taxon>Streptosporangiales</taxon>
        <taxon>Thermomonosporaceae</taxon>
        <taxon>Thermomonospora</taxon>
    </lineage>
</organism>
<evidence type="ECO:0000256" key="4">
    <source>
        <dbReference type="ARBA" id="ARBA00022989"/>
    </source>
</evidence>
<feature type="transmembrane region" description="Helical" evidence="6">
    <location>
        <begin position="239"/>
        <end position="259"/>
    </location>
</feature>
<feature type="transmembrane region" description="Helical" evidence="6">
    <location>
        <begin position="266"/>
        <end position="284"/>
    </location>
</feature>
<feature type="transmembrane region" description="Helical" evidence="6">
    <location>
        <begin position="357"/>
        <end position="375"/>
    </location>
</feature>
<feature type="transmembrane region" description="Helical" evidence="6">
    <location>
        <begin position="332"/>
        <end position="351"/>
    </location>
</feature>
<sequence length="388" mass="39249">MFAARVTSSAGHGFGRLALTWGTLELGHGAGGVSLVLACEAIPQLLLVLAGGIISDRFRRNRVLVGADLLSACTWAGLAACFMAGAAPLSLVCGLAVLVGVGTALFSPAVEGIVADLVEGETRQVANALLRQAAATGLIIGLALSGVVVAAVGPGWAAALNGVALLVSAGLLARLGLQAHTHGRSSPLAELRVGWREFAARQWLWVIALQGAVVIAVISAFNGVIGPLYMSQGHGGPRAWGLVAGCEALGTLVGGRIAAHWYPLRPIMAAVLLIAPLGVPMLLLAAGSAWPVLACAMLVAGVCQTTFATFWATTVQNSVPNEVLSRVRSWDLLGALTLAPLGLLVAGPVAATAGTEPTAAGGGLLILTAAALALLSPQVRTLRRPSTN</sequence>
<dbReference type="SUPFAM" id="SSF103473">
    <property type="entry name" value="MFS general substrate transporter"/>
    <property type="match status" value="1"/>
</dbReference>
<evidence type="ECO:0000256" key="5">
    <source>
        <dbReference type="ARBA" id="ARBA00023136"/>
    </source>
</evidence>
<dbReference type="AlphaFoldDB" id="A0A3D9SKK8"/>
<keyword evidence="3 6" id="KW-0812">Transmembrane</keyword>
<comment type="caution">
    <text evidence="7">The sequence shown here is derived from an EMBL/GenBank/DDBJ whole genome shotgun (WGS) entry which is preliminary data.</text>
</comment>
<dbReference type="EMBL" id="QTTT01000001">
    <property type="protein sequence ID" value="REE96237.1"/>
    <property type="molecule type" value="Genomic_DNA"/>
</dbReference>
<evidence type="ECO:0000313" key="8">
    <source>
        <dbReference type="Proteomes" id="UP000256661"/>
    </source>
</evidence>
<keyword evidence="8" id="KW-1185">Reference proteome</keyword>
<dbReference type="PANTHER" id="PTHR23513:SF11">
    <property type="entry name" value="STAPHYLOFERRIN A TRANSPORTER"/>
    <property type="match status" value="1"/>
</dbReference>